<dbReference type="OrthoDB" id="2013972at2759"/>
<evidence type="ECO:0000313" key="2">
    <source>
        <dbReference type="EMBL" id="KAG2218903.1"/>
    </source>
</evidence>
<dbReference type="AlphaFoldDB" id="A0A8H7VJL7"/>
<keyword evidence="3" id="KW-1185">Reference proteome</keyword>
<accession>A0A8H7VJL7</accession>
<reference evidence="2 3" key="1">
    <citation type="submission" date="2020-12" db="EMBL/GenBank/DDBJ databases">
        <title>Metabolic potential, ecology and presence of endohyphal bacteria is reflected in genomic diversity of Mucoromycotina.</title>
        <authorList>
            <person name="Muszewska A."/>
            <person name="Okrasinska A."/>
            <person name="Steczkiewicz K."/>
            <person name="Drgas O."/>
            <person name="Orlowska M."/>
            <person name="Perlinska-Lenart U."/>
            <person name="Aleksandrzak-Piekarczyk T."/>
            <person name="Szatraj K."/>
            <person name="Zielenkiewicz U."/>
            <person name="Pilsyk S."/>
            <person name="Malc E."/>
            <person name="Mieczkowski P."/>
            <person name="Kruszewska J.S."/>
            <person name="Biernat P."/>
            <person name="Pawlowska J."/>
        </authorList>
    </citation>
    <scope>NUCLEOTIDE SEQUENCE [LARGE SCALE GENOMIC DNA]</scope>
    <source>
        <strain evidence="2 3">CBS 142.35</strain>
    </source>
</reference>
<dbReference type="InterPro" id="IPR029063">
    <property type="entry name" value="SAM-dependent_MTases_sf"/>
</dbReference>
<evidence type="ECO:0000313" key="3">
    <source>
        <dbReference type="Proteomes" id="UP000646827"/>
    </source>
</evidence>
<dbReference type="CDD" id="cd02440">
    <property type="entry name" value="AdoMet_MTases"/>
    <property type="match status" value="1"/>
</dbReference>
<evidence type="ECO:0000259" key="1">
    <source>
        <dbReference type="Pfam" id="PF13649"/>
    </source>
</evidence>
<dbReference type="PANTHER" id="PTHR43591:SF50">
    <property type="entry name" value="METHYLTRANSFERASE DOMAIN-CONTAINING PROTEIN-RELATED"/>
    <property type="match status" value="1"/>
</dbReference>
<comment type="caution">
    <text evidence="2">The sequence shown here is derived from an EMBL/GenBank/DDBJ whole genome shotgun (WGS) entry which is preliminary data.</text>
</comment>
<gene>
    <name evidence="2" type="ORF">INT45_007804</name>
</gene>
<sequence>MSTNNNKEDNIEYKDKSRRYHEDANAGYILPDDELENDRLHMQHYAIKLAFDGNYDAPVEEQLKQGITVLDGGCGPGPWTMDMAKAYPNSKFHGVDISDTFPNEIKPSNAEFQVHNITNPLPFPDNTFGLIHQRLLLMGLRKAEWQIVIENYLKVLQPGGWFEFTESTPDLLNGGPNLTMLMGFSKLRDIANMKGFDPEVYKVLGSLFKEAGADKVRSRQLMTPVNHTNESGALLWKDYKIMFTSMKPFVAKVHPDLANEEAYAKFIEETGEECKNYKTHFIFTRCYGQKPVN</sequence>
<dbReference type="Gene3D" id="3.40.50.150">
    <property type="entry name" value="Vaccinia Virus protein VP39"/>
    <property type="match status" value="1"/>
</dbReference>
<proteinExistence type="predicted"/>
<dbReference type="SUPFAM" id="SSF53335">
    <property type="entry name" value="S-adenosyl-L-methionine-dependent methyltransferases"/>
    <property type="match status" value="1"/>
</dbReference>
<dbReference type="Proteomes" id="UP000646827">
    <property type="component" value="Unassembled WGS sequence"/>
</dbReference>
<feature type="domain" description="Methyltransferase" evidence="1">
    <location>
        <begin position="69"/>
        <end position="160"/>
    </location>
</feature>
<organism evidence="2 3">
    <name type="scientific">Circinella minor</name>
    <dbReference type="NCBI Taxonomy" id="1195481"/>
    <lineage>
        <taxon>Eukaryota</taxon>
        <taxon>Fungi</taxon>
        <taxon>Fungi incertae sedis</taxon>
        <taxon>Mucoromycota</taxon>
        <taxon>Mucoromycotina</taxon>
        <taxon>Mucoromycetes</taxon>
        <taxon>Mucorales</taxon>
        <taxon>Lichtheimiaceae</taxon>
        <taxon>Circinella</taxon>
    </lineage>
</organism>
<dbReference type="EMBL" id="JAEPRB010000204">
    <property type="protein sequence ID" value="KAG2218903.1"/>
    <property type="molecule type" value="Genomic_DNA"/>
</dbReference>
<protein>
    <recommendedName>
        <fullName evidence="1">Methyltransferase domain-containing protein</fullName>
    </recommendedName>
</protein>
<name>A0A8H7VJL7_9FUNG</name>
<dbReference type="InterPro" id="IPR041698">
    <property type="entry name" value="Methyltransf_25"/>
</dbReference>
<dbReference type="PANTHER" id="PTHR43591">
    <property type="entry name" value="METHYLTRANSFERASE"/>
    <property type="match status" value="1"/>
</dbReference>
<dbReference type="Pfam" id="PF13649">
    <property type="entry name" value="Methyltransf_25"/>
    <property type="match status" value="1"/>
</dbReference>